<evidence type="ECO:0000256" key="2">
    <source>
        <dbReference type="ARBA" id="ARBA00022801"/>
    </source>
</evidence>
<dbReference type="PANTHER" id="PTHR10655">
    <property type="entry name" value="LYSOPHOSPHOLIPASE-RELATED"/>
    <property type="match status" value="1"/>
</dbReference>
<protein>
    <submittedName>
        <fullName evidence="4">Putative esterase</fullName>
    </submittedName>
</protein>
<dbReference type="Proteomes" id="UP000523821">
    <property type="component" value="Unassembled WGS sequence"/>
</dbReference>
<accession>A0A7W9CVW8</accession>
<dbReference type="EMBL" id="JACHOO010000003">
    <property type="protein sequence ID" value="MBB5752583.1"/>
    <property type="molecule type" value="Genomic_DNA"/>
</dbReference>
<feature type="domain" description="Phospholipase/carboxylesterase/thioesterase" evidence="3">
    <location>
        <begin position="23"/>
        <end position="210"/>
    </location>
</feature>
<comment type="similarity">
    <text evidence="1">Belongs to the AB hydrolase superfamily. AB hydrolase 2 family.</text>
</comment>
<dbReference type="RefSeq" id="WP_183854506.1">
    <property type="nucleotide sequence ID" value="NZ_JACHOO010000003.1"/>
</dbReference>
<dbReference type="InterPro" id="IPR050565">
    <property type="entry name" value="LYPA1-2/EST-like"/>
</dbReference>
<sequence length="219" mass="22626">MTITRTRGPAPHGGRPVLAAGAPLEKARAALILVHGRGSNARDIIGLAPHLDVPDVAFFAPDAGGGVWYPQRFIEPTAANEPYLSAALAVLDGLVADLAAAGVPAERVALAGFSQGACLTLDYAARHARRFGAVAAWSGGLIGAEGEARHDTGDLAGTPVFLGCSDVDFHIPLARVKASSAVMRARGGLVEERIYPGLGHTLTADEIDWLKARLGELAA</sequence>
<dbReference type="PANTHER" id="PTHR10655:SF17">
    <property type="entry name" value="LYSOPHOSPHOLIPASE-LIKE PROTEIN 1"/>
    <property type="match status" value="1"/>
</dbReference>
<keyword evidence="2" id="KW-0378">Hydrolase</keyword>
<evidence type="ECO:0000313" key="5">
    <source>
        <dbReference type="Proteomes" id="UP000523821"/>
    </source>
</evidence>
<organism evidence="4 5">
    <name type="scientific">Prosthecomicrobium pneumaticum</name>
    <dbReference type="NCBI Taxonomy" id="81895"/>
    <lineage>
        <taxon>Bacteria</taxon>
        <taxon>Pseudomonadati</taxon>
        <taxon>Pseudomonadota</taxon>
        <taxon>Alphaproteobacteria</taxon>
        <taxon>Hyphomicrobiales</taxon>
        <taxon>Kaistiaceae</taxon>
        <taxon>Prosthecomicrobium</taxon>
    </lineage>
</organism>
<dbReference type="GO" id="GO:0016787">
    <property type="term" value="F:hydrolase activity"/>
    <property type="evidence" value="ECO:0007669"/>
    <property type="project" value="UniProtKB-KW"/>
</dbReference>
<dbReference type="AlphaFoldDB" id="A0A7W9CVW8"/>
<evidence type="ECO:0000313" key="4">
    <source>
        <dbReference type="EMBL" id="MBB5752583.1"/>
    </source>
</evidence>
<dbReference type="InterPro" id="IPR029058">
    <property type="entry name" value="AB_hydrolase_fold"/>
</dbReference>
<dbReference type="SUPFAM" id="SSF53474">
    <property type="entry name" value="alpha/beta-Hydrolases"/>
    <property type="match status" value="1"/>
</dbReference>
<proteinExistence type="inferred from homology"/>
<evidence type="ECO:0000256" key="1">
    <source>
        <dbReference type="ARBA" id="ARBA00006499"/>
    </source>
</evidence>
<reference evidence="4 5" key="1">
    <citation type="submission" date="2020-08" db="EMBL/GenBank/DDBJ databases">
        <title>Genomic Encyclopedia of Type Strains, Phase IV (KMG-IV): sequencing the most valuable type-strain genomes for metagenomic binning, comparative biology and taxonomic classification.</title>
        <authorList>
            <person name="Goeker M."/>
        </authorList>
    </citation>
    <scope>NUCLEOTIDE SEQUENCE [LARGE SCALE GENOMIC DNA]</scope>
    <source>
        <strain evidence="4 5">DSM 16268</strain>
    </source>
</reference>
<evidence type="ECO:0000259" key="3">
    <source>
        <dbReference type="Pfam" id="PF02230"/>
    </source>
</evidence>
<dbReference type="InterPro" id="IPR003140">
    <property type="entry name" value="PLipase/COase/thioEstase"/>
</dbReference>
<keyword evidence="5" id="KW-1185">Reference proteome</keyword>
<dbReference type="Gene3D" id="3.40.50.1820">
    <property type="entry name" value="alpha/beta hydrolase"/>
    <property type="match status" value="1"/>
</dbReference>
<name>A0A7W9CVW8_9HYPH</name>
<dbReference type="Pfam" id="PF02230">
    <property type="entry name" value="Abhydrolase_2"/>
    <property type="match status" value="1"/>
</dbReference>
<comment type="caution">
    <text evidence="4">The sequence shown here is derived from an EMBL/GenBank/DDBJ whole genome shotgun (WGS) entry which is preliminary data.</text>
</comment>
<gene>
    <name evidence="4" type="ORF">GGQ63_001637</name>
</gene>